<organism evidence="1 2">
    <name type="scientific">Flavobacterium hungaricum</name>
    <dbReference type="NCBI Taxonomy" id="2082725"/>
    <lineage>
        <taxon>Bacteria</taxon>
        <taxon>Pseudomonadati</taxon>
        <taxon>Bacteroidota</taxon>
        <taxon>Flavobacteriia</taxon>
        <taxon>Flavobacteriales</taxon>
        <taxon>Flavobacteriaceae</taxon>
        <taxon>Flavobacterium</taxon>
    </lineage>
</organism>
<keyword evidence="2" id="KW-1185">Reference proteome</keyword>
<gene>
    <name evidence="1" type="ORF">C4F50_04745</name>
</gene>
<name>A0ABR9TFW8_9FLAO</name>
<dbReference type="Proteomes" id="UP000640614">
    <property type="component" value="Unassembled WGS sequence"/>
</dbReference>
<sequence length="63" mass="7351">MDFFRKDNIHKDNLVPIVLELIVNNENKTVKAILNNEVANLKTELRNKYDQGDNVDIIQLSNR</sequence>
<protein>
    <submittedName>
        <fullName evidence="1">Uncharacterized protein</fullName>
    </submittedName>
</protein>
<accession>A0ABR9TFW8</accession>
<comment type="caution">
    <text evidence="1">The sequence shown here is derived from an EMBL/GenBank/DDBJ whole genome shotgun (WGS) entry which is preliminary data.</text>
</comment>
<evidence type="ECO:0000313" key="1">
    <source>
        <dbReference type="EMBL" id="MBE8724250.1"/>
    </source>
</evidence>
<dbReference type="EMBL" id="PRDM01000001">
    <property type="protein sequence ID" value="MBE8724250.1"/>
    <property type="molecule type" value="Genomic_DNA"/>
</dbReference>
<reference evidence="1 2" key="1">
    <citation type="submission" date="2018-07" db="EMBL/GenBank/DDBJ databases">
        <title>Genome assembly of strain KB82.</title>
        <authorList>
            <person name="Kukolya J."/>
            <person name="Horvath B."/>
            <person name="Nagy I."/>
            <person name="Toth A."/>
        </authorList>
    </citation>
    <scope>NUCLEOTIDE SEQUENCE [LARGE SCALE GENOMIC DNA]</scope>
    <source>
        <strain evidence="1 2">Kb82</strain>
    </source>
</reference>
<proteinExistence type="predicted"/>
<evidence type="ECO:0000313" key="2">
    <source>
        <dbReference type="Proteomes" id="UP000640614"/>
    </source>
</evidence>